<protein>
    <submittedName>
        <fullName evidence="1">Uncharacterized protein</fullName>
    </submittedName>
</protein>
<reference evidence="2" key="1">
    <citation type="journal article" date="2024" name="Proc. Natl. Acad. Sci. U.S.A.">
        <title>Extraordinary preservation of gene collinearity over three hundred million years revealed in homosporous lycophytes.</title>
        <authorList>
            <person name="Li C."/>
            <person name="Wickell D."/>
            <person name="Kuo L.Y."/>
            <person name="Chen X."/>
            <person name="Nie B."/>
            <person name="Liao X."/>
            <person name="Peng D."/>
            <person name="Ji J."/>
            <person name="Jenkins J."/>
            <person name="Williams M."/>
            <person name="Shu S."/>
            <person name="Plott C."/>
            <person name="Barry K."/>
            <person name="Rajasekar S."/>
            <person name="Grimwood J."/>
            <person name="Han X."/>
            <person name="Sun S."/>
            <person name="Hou Z."/>
            <person name="He W."/>
            <person name="Dai G."/>
            <person name="Sun C."/>
            <person name="Schmutz J."/>
            <person name="Leebens-Mack J.H."/>
            <person name="Li F.W."/>
            <person name="Wang L."/>
        </authorList>
    </citation>
    <scope>NUCLEOTIDE SEQUENCE [LARGE SCALE GENOMIC DNA]</scope>
    <source>
        <strain evidence="2">cv. PW_Plant_1</strain>
    </source>
</reference>
<gene>
    <name evidence="1" type="ORF">O6H91_03G023700</name>
</gene>
<comment type="caution">
    <text evidence="1">The sequence shown here is derived from an EMBL/GenBank/DDBJ whole genome shotgun (WGS) entry which is preliminary data.</text>
</comment>
<organism evidence="1 2">
    <name type="scientific">Diphasiastrum complanatum</name>
    <name type="common">Issler's clubmoss</name>
    <name type="synonym">Lycopodium complanatum</name>
    <dbReference type="NCBI Taxonomy" id="34168"/>
    <lineage>
        <taxon>Eukaryota</taxon>
        <taxon>Viridiplantae</taxon>
        <taxon>Streptophyta</taxon>
        <taxon>Embryophyta</taxon>
        <taxon>Tracheophyta</taxon>
        <taxon>Lycopodiopsida</taxon>
        <taxon>Lycopodiales</taxon>
        <taxon>Lycopodiaceae</taxon>
        <taxon>Lycopodioideae</taxon>
        <taxon>Diphasiastrum</taxon>
    </lineage>
</organism>
<dbReference type="Proteomes" id="UP001162992">
    <property type="component" value="Chromosome 3"/>
</dbReference>
<sequence length="428" mass="48957">MTGAASAIFILDMKGRVLIWRDYRGDVSAAQAERFFARLMEGEGDPSSQDPVKLHEGVTYLFIQYNNVYVMAASRQNCNAASLLLFLHRVVDVFKHYFDELEEESLRDNFVVVYELLDEMMDYGYPQYTEARILSEFIKTDAYRMEVTQLPPMAVTNAVSWRSEGIRYKKNEAFLDVVESVNILVNSNGQLVRSEVIGALKMRTYLSGMPECKLGLNDRVLLEAQGRAIKGKAIDLDDIKFHQCVRLARFENDRTISFIPPDGAFDLMTYRLSTQVKPLFWVEAQVERHSRSRVEYSVKARSQFKERSTATSVEIELPVPPDATTPSVRTSTGSSTYAPEKEALIWKIKSFPGGKEYMLKAQFGLSSISSEENTPEKRPPIRVRFEIPYLTVSGIQVRYLKIIEKSGYRALPWVRYITTAGEYELRMI</sequence>
<keyword evidence="2" id="KW-1185">Reference proteome</keyword>
<dbReference type="EMBL" id="CM055094">
    <property type="protein sequence ID" value="KAJ7561314.1"/>
    <property type="molecule type" value="Genomic_DNA"/>
</dbReference>
<accession>A0ACC2E451</accession>
<name>A0ACC2E451_DIPCM</name>
<proteinExistence type="predicted"/>
<evidence type="ECO:0000313" key="1">
    <source>
        <dbReference type="EMBL" id="KAJ7561314.1"/>
    </source>
</evidence>
<evidence type="ECO:0000313" key="2">
    <source>
        <dbReference type="Proteomes" id="UP001162992"/>
    </source>
</evidence>